<dbReference type="SUPFAM" id="SSF52172">
    <property type="entry name" value="CheY-like"/>
    <property type="match status" value="1"/>
</dbReference>
<dbReference type="Pfam" id="PF03861">
    <property type="entry name" value="ANTAR"/>
    <property type="match status" value="1"/>
</dbReference>
<dbReference type="PATRIC" id="fig|1367847.3.peg.3655"/>
<dbReference type="InterPro" id="IPR036388">
    <property type="entry name" value="WH-like_DNA-bd_sf"/>
</dbReference>
<gene>
    <name evidence="2" type="ORF">JCM7686_pAMI4p030</name>
</gene>
<dbReference type="SMART" id="SM01012">
    <property type="entry name" value="ANTAR"/>
    <property type="match status" value="1"/>
</dbReference>
<dbReference type="PROSITE" id="PS50921">
    <property type="entry name" value="ANTAR"/>
    <property type="match status" value="1"/>
</dbReference>
<dbReference type="GO" id="GO:0003723">
    <property type="term" value="F:RNA binding"/>
    <property type="evidence" value="ECO:0007669"/>
    <property type="project" value="InterPro"/>
</dbReference>
<protein>
    <submittedName>
        <fullName evidence="2">Response regulator receiver</fullName>
    </submittedName>
</protein>
<dbReference type="OrthoDB" id="6159164at2"/>
<evidence type="ECO:0000313" key="3">
    <source>
        <dbReference type="Proteomes" id="UP000015480"/>
    </source>
</evidence>
<dbReference type="Gene3D" id="1.10.10.10">
    <property type="entry name" value="Winged helix-like DNA-binding domain superfamily/Winged helix DNA-binding domain"/>
    <property type="match status" value="1"/>
</dbReference>
<dbReference type="Gene3D" id="3.40.50.2300">
    <property type="match status" value="1"/>
</dbReference>
<evidence type="ECO:0000259" key="1">
    <source>
        <dbReference type="PROSITE" id="PS50921"/>
    </source>
</evidence>
<dbReference type="AlphaFoldDB" id="S5YZT3"/>
<dbReference type="RefSeq" id="WP_020952206.1">
    <property type="nucleotide sequence ID" value="NC_022049.1"/>
</dbReference>
<dbReference type="InterPro" id="IPR011006">
    <property type="entry name" value="CheY-like_superfamily"/>
</dbReference>
<accession>S5YZT3</accession>
<dbReference type="HOGENOM" id="CLU_108803_0_0_5"/>
<dbReference type="KEGG" id="pami:JCM7686_pAMI4p030"/>
<dbReference type="Proteomes" id="UP000015480">
    <property type="component" value="Plasmid pAMI4"/>
</dbReference>
<name>S5YZT3_PARAH</name>
<dbReference type="eggNOG" id="COG3707">
    <property type="taxonomic scope" value="Bacteria"/>
</dbReference>
<feature type="domain" description="ANTAR" evidence="1">
    <location>
        <begin position="133"/>
        <end position="194"/>
    </location>
</feature>
<organism evidence="2 3">
    <name type="scientific">Paracoccus aminophilus JCM 7686</name>
    <dbReference type="NCBI Taxonomy" id="1367847"/>
    <lineage>
        <taxon>Bacteria</taxon>
        <taxon>Pseudomonadati</taxon>
        <taxon>Pseudomonadota</taxon>
        <taxon>Alphaproteobacteria</taxon>
        <taxon>Rhodobacterales</taxon>
        <taxon>Paracoccaceae</taxon>
        <taxon>Paracoccus</taxon>
    </lineage>
</organism>
<sequence length="214" mass="23420">MKNTRVIQNFTGRQALLALGQSRSRDTLVATLARLGIEAVDIAIEEWIGGEIGIPVTPEGHLAFIDLDLAFPSPQSDGAAVGLCPTIALIGSEVPSRLRLMVELGATASLTKPVYGGSVYSALFLAVNEFNLRAGLHQRLRDYEERRRKRPALISAIIRLMAEGQCDEAAAFLQLRRDSMRHRMSIEDYAESFLDRPRPDQTLPVAPGLKAARG</sequence>
<evidence type="ECO:0000313" key="2">
    <source>
        <dbReference type="EMBL" id="AGT10721.1"/>
    </source>
</evidence>
<dbReference type="EMBL" id="CP006652">
    <property type="protein sequence ID" value="AGT10721.1"/>
    <property type="molecule type" value="Genomic_DNA"/>
</dbReference>
<geneLocation type="plasmid" evidence="2 3">
    <name>pAMI4</name>
</geneLocation>
<proteinExistence type="predicted"/>
<keyword evidence="2" id="KW-0614">Plasmid</keyword>
<keyword evidence="3" id="KW-1185">Reference proteome</keyword>
<reference evidence="2 3" key="1">
    <citation type="journal article" date="2014" name="BMC Genomics">
        <title>Architecture and functions of a multipartite genome of the methylotrophic bacterium Paracoccus aminophilus JCM 7686, containing primary and secondary chromids.</title>
        <authorList>
            <person name="Dziewit L."/>
            <person name="Czarnecki J."/>
            <person name="Wibberg D."/>
            <person name="Radlinska M."/>
            <person name="Mrozek P."/>
            <person name="Szymczak M."/>
            <person name="Schluter A."/>
            <person name="Puhler A."/>
            <person name="Bartosik D."/>
        </authorList>
    </citation>
    <scope>NUCLEOTIDE SEQUENCE [LARGE SCALE GENOMIC DNA]</scope>
    <source>
        <strain evidence="2">JCM 7686</strain>
        <plasmid evidence="3">Plasmid pAMI4</plasmid>
    </source>
</reference>
<dbReference type="InterPro" id="IPR005561">
    <property type="entry name" value="ANTAR"/>
</dbReference>